<feature type="compositionally biased region" description="Low complexity" evidence="1">
    <location>
        <begin position="132"/>
        <end position="153"/>
    </location>
</feature>
<feature type="compositionally biased region" description="Polar residues" evidence="1">
    <location>
        <begin position="607"/>
        <end position="623"/>
    </location>
</feature>
<name>A0A0L0T146_ALLM3</name>
<feature type="compositionally biased region" description="Polar residues" evidence="1">
    <location>
        <begin position="283"/>
        <end position="300"/>
    </location>
</feature>
<dbReference type="VEuPathDB" id="FungiDB:AMAG_19740"/>
<feature type="compositionally biased region" description="Pro residues" evidence="1">
    <location>
        <begin position="309"/>
        <end position="319"/>
    </location>
</feature>
<keyword evidence="3" id="KW-1185">Reference proteome</keyword>
<evidence type="ECO:0000256" key="1">
    <source>
        <dbReference type="SAM" id="MobiDB-lite"/>
    </source>
</evidence>
<reference evidence="2 3" key="1">
    <citation type="submission" date="2009-11" db="EMBL/GenBank/DDBJ databases">
        <title>Annotation of Allomyces macrogynus ATCC 38327.</title>
        <authorList>
            <consortium name="The Broad Institute Genome Sequencing Platform"/>
            <person name="Russ C."/>
            <person name="Cuomo C."/>
            <person name="Burger G."/>
            <person name="Gray M.W."/>
            <person name="Holland P.W.H."/>
            <person name="King N."/>
            <person name="Lang F.B.F."/>
            <person name="Roger A.J."/>
            <person name="Ruiz-Trillo I."/>
            <person name="Young S.K."/>
            <person name="Zeng Q."/>
            <person name="Gargeya S."/>
            <person name="Fitzgerald M."/>
            <person name="Haas B."/>
            <person name="Abouelleil A."/>
            <person name="Alvarado L."/>
            <person name="Arachchi H.M."/>
            <person name="Berlin A."/>
            <person name="Chapman S.B."/>
            <person name="Gearin G."/>
            <person name="Goldberg J."/>
            <person name="Griggs A."/>
            <person name="Gujja S."/>
            <person name="Hansen M."/>
            <person name="Heiman D."/>
            <person name="Howarth C."/>
            <person name="Larimer J."/>
            <person name="Lui A."/>
            <person name="MacDonald P.J.P."/>
            <person name="McCowen C."/>
            <person name="Montmayeur A."/>
            <person name="Murphy C."/>
            <person name="Neiman D."/>
            <person name="Pearson M."/>
            <person name="Priest M."/>
            <person name="Roberts A."/>
            <person name="Saif S."/>
            <person name="Shea T."/>
            <person name="Sisk P."/>
            <person name="Stolte C."/>
            <person name="Sykes S."/>
            <person name="Wortman J."/>
            <person name="Nusbaum C."/>
            <person name="Birren B."/>
        </authorList>
    </citation>
    <scope>NUCLEOTIDE SEQUENCE [LARGE SCALE GENOMIC DNA]</scope>
    <source>
        <strain evidence="2 3">ATCC 38327</strain>
    </source>
</reference>
<feature type="compositionally biased region" description="Acidic residues" evidence="1">
    <location>
        <begin position="651"/>
        <end position="662"/>
    </location>
</feature>
<feature type="region of interest" description="Disordered" evidence="1">
    <location>
        <begin position="603"/>
        <end position="676"/>
    </location>
</feature>
<organism evidence="2 3">
    <name type="scientific">Allomyces macrogynus (strain ATCC 38327)</name>
    <name type="common">Allomyces javanicus var. macrogynus</name>
    <dbReference type="NCBI Taxonomy" id="578462"/>
    <lineage>
        <taxon>Eukaryota</taxon>
        <taxon>Fungi</taxon>
        <taxon>Fungi incertae sedis</taxon>
        <taxon>Blastocladiomycota</taxon>
        <taxon>Blastocladiomycetes</taxon>
        <taxon>Blastocladiales</taxon>
        <taxon>Blastocladiaceae</taxon>
        <taxon>Allomyces</taxon>
    </lineage>
</organism>
<sequence>MKIYHTSTPAVTHRRIKHAPAAAICCVACAAPAAAVDQHRRWSSQQQQQQQKQQHWPVAVAPPVPARRLDVLALIVGSDEIVDALLQDEDEDAQRAAINDLHVQVFTWLAAFHAEQWTLHTKGTAASKRRPASAASAAQHGKRPASAPAARGRPVPPADLSRAFDREQDDADCPVLDLLDDYRVPLHTFSEHDILAERNAMYANYPELCRILELDLDFDLDNPSTRDEAESPPRDFGLKKIMLARPLTRQAGPASSLSKRIHDLETRVAAAHAVQNDLLVPRQSRSGSRGNSDCAMSSPTDFDFAQSPSPSPSPPPPLPLSQFSSVPPFQPETMIARMTPDYETGATTKMTGAAFRGQYPADPFLVSLPDAQPDEIDRFLQSLAPGHEPCPQDVLSKHMTPVQAMNSKSDTTGTHAAPAPYLHTETESLLSFLIGHHDELVGLAKILPLQDDASVQITDHGPTAEGGGDHELEDAMAIDFLLANTPGQHHLTQVASTSAPTCGTMMPATAAALAMPVAMISASAPATSPVSMHGVHASVSSTVVASDLAQKTAAVHDAIKQAEAALQAVREAKTALGASLAQVKDVAADTLTRTSIGNAQGALDAQPNIQGMPSATAPPSSTLDHAPLNRADAIATNAAQGPVANSPQQDADGDESMEDGGDDAGTSESVAKDADPMINVHTNHYKLRYKDVPKMLRVPKPFKVPAPLSPDDWINTKKRNAYDAALSRARRWALLRYFEDECIRLSARPPVR</sequence>
<accession>A0A0L0T146</accession>
<evidence type="ECO:0000313" key="2">
    <source>
        <dbReference type="EMBL" id="KNE68528.1"/>
    </source>
</evidence>
<feature type="region of interest" description="Disordered" evidence="1">
    <location>
        <begin position="123"/>
        <end position="160"/>
    </location>
</feature>
<gene>
    <name evidence="2" type="ORF">AMAG_19740</name>
</gene>
<proteinExistence type="predicted"/>
<feature type="compositionally biased region" description="Polar residues" evidence="1">
    <location>
        <begin position="637"/>
        <end position="649"/>
    </location>
</feature>
<dbReference type="Proteomes" id="UP000054350">
    <property type="component" value="Unassembled WGS sequence"/>
</dbReference>
<evidence type="ECO:0000313" key="3">
    <source>
        <dbReference type="Proteomes" id="UP000054350"/>
    </source>
</evidence>
<protein>
    <submittedName>
        <fullName evidence="2">Uncharacterized protein</fullName>
    </submittedName>
</protein>
<dbReference type="OrthoDB" id="10609865at2759"/>
<reference evidence="3" key="2">
    <citation type="submission" date="2009-11" db="EMBL/GenBank/DDBJ databases">
        <title>The Genome Sequence of Allomyces macrogynus strain ATCC 38327.</title>
        <authorList>
            <consortium name="The Broad Institute Genome Sequencing Platform"/>
            <person name="Russ C."/>
            <person name="Cuomo C."/>
            <person name="Shea T."/>
            <person name="Young S.K."/>
            <person name="Zeng Q."/>
            <person name="Koehrsen M."/>
            <person name="Haas B."/>
            <person name="Borodovsky M."/>
            <person name="Guigo R."/>
            <person name="Alvarado L."/>
            <person name="Berlin A."/>
            <person name="Borenstein D."/>
            <person name="Chen Z."/>
            <person name="Engels R."/>
            <person name="Freedman E."/>
            <person name="Gellesch M."/>
            <person name="Goldberg J."/>
            <person name="Griggs A."/>
            <person name="Gujja S."/>
            <person name="Heiman D."/>
            <person name="Hepburn T."/>
            <person name="Howarth C."/>
            <person name="Jen D."/>
            <person name="Larson L."/>
            <person name="Lewis B."/>
            <person name="Mehta T."/>
            <person name="Park D."/>
            <person name="Pearson M."/>
            <person name="Roberts A."/>
            <person name="Saif S."/>
            <person name="Shenoy N."/>
            <person name="Sisk P."/>
            <person name="Stolte C."/>
            <person name="Sykes S."/>
            <person name="Walk T."/>
            <person name="White J."/>
            <person name="Yandava C."/>
            <person name="Burger G."/>
            <person name="Gray M.W."/>
            <person name="Holland P.W.H."/>
            <person name="King N."/>
            <person name="Lang F.B.F."/>
            <person name="Roger A.J."/>
            <person name="Ruiz-Trillo I."/>
            <person name="Lander E."/>
            <person name="Nusbaum C."/>
        </authorList>
    </citation>
    <scope>NUCLEOTIDE SEQUENCE [LARGE SCALE GENOMIC DNA]</scope>
    <source>
        <strain evidence="3">ATCC 38327</strain>
    </source>
</reference>
<dbReference type="EMBL" id="GG745357">
    <property type="protein sequence ID" value="KNE68528.1"/>
    <property type="molecule type" value="Genomic_DNA"/>
</dbReference>
<feature type="region of interest" description="Disordered" evidence="1">
    <location>
        <begin position="279"/>
        <end position="328"/>
    </location>
</feature>
<dbReference type="AlphaFoldDB" id="A0A0L0T146"/>